<evidence type="ECO:0000313" key="2">
    <source>
        <dbReference type="Proteomes" id="UP000326678"/>
    </source>
</evidence>
<dbReference type="EMBL" id="CP045227">
    <property type="protein sequence ID" value="QFS51296.1"/>
    <property type="molecule type" value="Genomic_DNA"/>
</dbReference>
<keyword evidence="2" id="KW-1185">Reference proteome</keyword>
<name>A0A5P8WGK9_9NOSO</name>
<dbReference type="RefSeq" id="WP_194198850.1">
    <property type="nucleotide sequence ID" value="NZ_CP045227.1"/>
</dbReference>
<dbReference type="AlphaFoldDB" id="A0A5P8WGK9"/>
<organism evidence="1 2">
    <name type="scientific">Nostoc sphaeroides CCNUC1</name>
    <dbReference type="NCBI Taxonomy" id="2653204"/>
    <lineage>
        <taxon>Bacteria</taxon>
        <taxon>Bacillati</taxon>
        <taxon>Cyanobacteriota</taxon>
        <taxon>Cyanophyceae</taxon>
        <taxon>Nostocales</taxon>
        <taxon>Nostocaceae</taxon>
        <taxon>Nostoc</taxon>
    </lineage>
</organism>
<proteinExistence type="predicted"/>
<accession>A0A5P8WGK9</accession>
<sequence length="153" mass="17720">MTTQTTNINLDSPSLVLDSIFTWKGAGRELQQSNPNYWDSKCRLRIYRAFSIPTIIICSDLDEESTGTSITNSVENVATLIWKKYGTAQEFLSRNMSFVFIEHYPYHNRKDKKPENFSLVQFNWNGQQFSQPRWSPLTPNIVLALIQQPLVKN</sequence>
<protein>
    <submittedName>
        <fullName evidence="1">Uncharacterized protein</fullName>
    </submittedName>
</protein>
<dbReference type="Proteomes" id="UP000326678">
    <property type="component" value="Chromosome Gxm2"/>
</dbReference>
<reference evidence="1 2" key="1">
    <citation type="submission" date="2019-10" db="EMBL/GenBank/DDBJ databases">
        <title>Genomic and transcriptomic insights into the perfect genentic adaptation of a filamentous nitrogen-fixing cyanobacterium to rice fields.</title>
        <authorList>
            <person name="Chen Z."/>
        </authorList>
    </citation>
    <scope>NUCLEOTIDE SEQUENCE [LARGE SCALE GENOMIC DNA]</scope>
    <source>
        <strain evidence="1">CCNUC1</strain>
    </source>
</reference>
<dbReference type="KEGG" id="nsh:GXM_08790"/>
<evidence type="ECO:0000313" key="1">
    <source>
        <dbReference type="EMBL" id="QFS51296.1"/>
    </source>
</evidence>
<gene>
    <name evidence="1" type="ORF">GXM_08790</name>
</gene>